<evidence type="ECO:0000259" key="1">
    <source>
        <dbReference type="PROSITE" id="PS51819"/>
    </source>
</evidence>
<dbReference type="InterPro" id="IPR037523">
    <property type="entry name" value="VOC_core"/>
</dbReference>
<sequence>MTAPTLGHVHLKVADLDRSIAFYRDVVGLQVTQRYGRGAAFLSGDGYHHHLGLNVWESRGAEPGPKGHPGLYHTAFLYPDRAALGAAVKRAKAAGVALTGAADHGVSEAVYLDDPDGNGVELYRDRAPGDWPRDADGELEMVNDWLDVEALLAEAED</sequence>
<accession>A0ABY8LCS2</accession>
<protein>
    <submittedName>
        <fullName evidence="2">VOC family protein</fullName>
    </submittedName>
</protein>
<organism evidence="2 3">
    <name type="scientific">Jannaschia ovalis</name>
    <dbReference type="NCBI Taxonomy" id="3038773"/>
    <lineage>
        <taxon>Bacteria</taxon>
        <taxon>Pseudomonadati</taxon>
        <taxon>Pseudomonadota</taxon>
        <taxon>Alphaproteobacteria</taxon>
        <taxon>Rhodobacterales</taxon>
        <taxon>Roseobacteraceae</taxon>
        <taxon>Jannaschia</taxon>
    </lineage>
</organism>
<name>A0ABY8LCS2_9RHOB</name>
<dbReference type="Proteomes" id="UP001243420">
    <property type="component" value="Chromosome"/>
</dbReference>
<proteinExistence type="predicted"/>
<feature type="domain" description="VOC" evidence="1">
    <location>
        <begin position="5"/>
        <end position="125"/>
    </location>
</feature>
<dbReference type="InterPro" id="IPR029068">
    <property type="entry name" value="Glyas_Bleomycin-R_OHBP_Dase"/>
</dbReference>
<reference evidence="2 3" key="1">
    <citation type="submission" date="2023-04" db="EMBL/GenBank/DDBJ databases">
        <title>Jannaschia ovalis sp. nov., a marine bacterium isolated from sea tidal flat.</title>
        <authorList>
            <person name="Kwon D.Y."/>
            <person name="Kim J.-J."/>
        </authorList>
    </citation>
    <scope>NUCLEOTIDE SEQUENCE [LARGE SCALE GENOMIC DNA]</scope>
    <source>
        <strain evidence="2 3">GRR-S6-38</strain>
    </source>
</reference>
<dbReference type="EMBL" id="CP122537">
    <property type="protein sequence ID" value="WGH79117.1"/>
    <property type="molecule type" value="Genomic_DNA"/>
</dbReference>
<evidence type="ECO:0000313" key="3">
    <source>
        <dbReference type="Proteomes" id="UP001243420"/>
    </source>
</evidence>
<gene>
    <name evidence="2" type="ORF">P8627_02310</name>
</gene>
<dbReference type="SUPFAM" id="SSF54593">
    <property type="entry name" value="Glyoxalase/Bleomycin resistance protein/Dihydroxybiphenyl dioxygenase"/>
    <property type="match status" value="1"/>
</dbReference>
<dbReference type="Pfam" id="PF00903">
    <property type="entry name" value="Glyoxalase"/>
    <property type="match status" value="1"/>
</dbReference>
<dbReference type="InterPro" id="IPR004360">
    <property type="entry name" value="Glyas_Fos-R_dOase_dom"/>
</dbReference>
<evidence type="ECO:0000313" key="2">
    <source>
        <dbReference type="EMBL" id="WGH79117.1"/>
    </source>
</evidence>
<keyword evidence="3" id="KW-1185">Reference proteome</keyword>
<dbReference type="PANTHER" id="PTHR43279">
    <property type="entry name" value="CATECHOL-2,3-DIOXYGENASE"/>
    <property type="match status" value="1"/>
</dbReference>
<dbReference type="Gene3D" id="3.10.180.10">
    <property type="entry name" value="2,3-Dihydroxybiphenyl 1,2-Dioxygenase, domain 1"/>
    <property type="match status" value="1"/>
</dbReference>
<dbReference type="PANTHER" id="PTHR43279:SF1">
    <property type="entry name" value="CATECHOL-2,3-DIOXYGENASE"/>
    <property type="match status" value="1"/>
</dbReference>
<dbReference type="RefSeq" id="WP_279965888.1">
    <property type="nucleotide sequence ID" value="NZ_CP122537.1"/>
</dbReference>
<dbReference type="PROSITE" id="PS51819">
    <property type="entry name" value="VOC"/>
    <property type="match status" value="1"/>
</dbReference>